<comment type="caution">
    <text evidence="2">The sequence shown here is derived from an EMBL/GenBank/DDBJ whole genome shotgun (WGS) entry which is preliminary data.</text>
</comment>
<dbReference type="PANTHER" id="PTHR24260:SF132">
    <property type="entry name" value="PEPTIDASE S1 DOMAIN-CONTAINING PROTEIN"/>
    <property type="match status" value="1"/>
</dbReference>
<dbReference type="Proteomes" id="UP001177212">
    <property type="component" value="Unassembled WGS sequence"/>
</dbReference>
<reference evidence="2" key="1">
    <citation type="submission" date="2023-07" db="EMBL/GenBank/DDBJ databases">
        <title>Genome content predicts the carbon catabolic preferences of heterotrophic bacteria.</title>
        <authorList>
            <person name="Gralka M."/>
        </authorList>
    </citation>
    <scope>NUCLEOTIDE SEQUENCE</scope>
    <source>
        <strain evidence="2">4G09</strain>
    </source>
</reference>
<dbReference type="EMBL" id="JAUYVT010000013">
    <property type="protein sequence ID" value="MDP2565650.1"/>
    <property type="molecule type" value="Genomic_DNA"/>
</dbReference>
<evidence type="ECO:0000313" key="2">
    <source>
        <dbReference type="EMBL" id="MDP2565650.1"/>
    </source>
</evidence>
<dbReference type="InterPro" id="IPR043504">
    <property type="entry name" value="Peptidase_S1_PA_chymotrypsin"/>
</dbReference>
<dbReference type="InterPro" id="IPR001254">
    <property type="entry name" value="Trypsin_dom"/>
</dbReference>
<dbReference type="SMART" id="SM00020">
    <property type="entry name" value="Tryp_SPc"/>
    <property type="match status" value="1"/>
</dbReference>
<dbReference type="EC" id="3.4.21.-" evidence="2"/>
<protein>
    <submittedName>
        <fullName evidence="2">Trypsin-like serine protease</fullName>
        <ecNumber evidence="2">3.4.21.-</ecNumber>
    </submittedName>
</protein>
<proteinExistence type="predicted"/>
<name>A0ABT9FFS9_9GAMM</name>
<feature type="domain" description="Peptidase S1" evidence="1">
    <location>
        <begin position="48"/>
        <end position="261"/>
    </location>
</feature>
<dbReference type="InterPro" id="IPR051333">
    <property type="entry name" value="CLIP_Serine_Protease"/>
</dbReference>
<dbReference type="RefSeq" id="WP_305472396.1">
    <property type="nucleotide sequence ID" value="NZ_JAUYVT010000013.1"/>
</dbReference>
<dbReference type="PANTHER" id="PTHR24260">
    <property type="match status" value="1"/>
</dbReference>
<dbReference type="Pfam" id="PF00089">
    <property type="entry name" value="Trypsin"/>
    <property type="match status" value="1"/>
</dbReference>
<evidence type="ECO:0000313" key="3">
    <source>
        <dbReference type="Proteomes" id="UP001177212"/>
    </source>
</evidence>
<dbReference type="InterPro" id="IPR009003">
    <property type="entry name" value="Peptidase_S1_PA"/>
</dbReference>
<dbReference type="GO" id="GO:0016787">
    <property type="term" value="F:hydrolase activity"/>
    <property type="evidence" value="ECO:0007669"/>
    <property type="project" value="UniProtKB-KW"/>
</dbReference>
<dbReference type="InterPro" id="IPR001314">
    <property type="entry name" value="Peptidase_S1A"/>
</dbReference>
<keyword evidence="3" id="KW-1185">Reference proteome</keyword>
<sequence length="262" mass="28823">MKLFIFIALAFYCIGSYAVVMRHDVPIDSYRVEKIPEYIVDMPQEGHGVLIAEKWVVTVAHTIFHDYAGSKLNVGSKQYEIEKVYIHPEYVKPSNNILSGDLAPLMQVLESSSDIALIKLSSPVLDIKPISIYSKSDEKGKVITVFGKGAMGNGLSGENLDTKYLYQPNKFQNVVESANGKWLTFKFDSPHNALPLEGMHGSGDSGGASIIYQSGEPSLVGLSSWQFATGDISAFKGGLYGTTAYQTRISSYYNWITDVVGR</sequence>
<dbReference type="Gene3D" id="2.40.10.10">
    <property type="entry name" value="Trypsin-like serine proteases"/>
    <property type="match status" value="1"/>
</dbReference>
<keyword evidence="2" id="KW-0378">Hydrolase</keyword>
<accession>A0ABT9FFS9</accession>
<evidence type="ECO:0000259" key="1">
    <source>
        <dbReference type="PROSITE" id="PS50240"/>
    </source>
</evidence>
<dbReference type="PROSITE" id="PS50240">
    <property type="entry name" value="TRYPSIN_DOM"/>
    <property type="match status" value="1"/>
</dbReference>
<organism evidence="2 3">
    <name type="scientific">Pseudoalteromonas marina</name>
    <dbReference type="NCBI Taxonomy" id="267375"/>
    <lineage>
        <taxon>Bacteria</taxon>
        <taxon>Pseudomonadati</taxon>
        <taxon>Pseudomonadota</taxon>
        <taxon>Gammaproteobacteria</taxon>
        <taxon>Alteromonadales</taxon>
        <taxon>Pseudoalteromonadaceae</taxon>
        <taxon>Pseudoalteromonas</taxon>
    </lineage>
</organism>
<gene>
    <name evidence="2" type="ORF">Q8W34_13475</name>
</gene>
<dbReference type="SUPFAM" id="SSF50494">
    <property type="entry name" value="Trypsin-like serine proteases"/>
    <property type="match status" value="1"/>
</dbReference>
<dbReference type="PRINTS" id="PR00722">
    <property type="entry name" value="CHYMOTRYPSIN"/>
</dbReference>